<keyword evidence="1" id="KW-0472">Membrane</keyword>
<accession>A0A812TFR7</accession>
<dbReference type="AlphaFoldDB" id="A0A812TFR7"/>
<evidence type="ECO:0000313" key="3">
    <source>
        <dbReference type="Proteomes" id="UP000604046"/>
    </source>
</evidence>
<comment type="caution">
    <text evidence="2">The sequence shown here is derived from an EMBL/GenBank/DDBJ whole genome shotgun (WGS) entry which is preliminary data.</text>
</comment>
<feature type="transmembrane region" description="Helical" evidence="1">
    <location>
        <begin position="241"/>
        <end position="268"/>
    </location>
</feature>
<reference evidence="2" key="1">
    <citation type="submission" date="2021-02" db="EMBL/GenBank/DDBJ databases">
        <authorList>
            <person name="Dougan E. K."/>
            <person name="Rhodes N."/>
            <person name="Thang M."/>
            <person name="Chan C."/>
        </authorList>
    </citation>
    <scope>NUCLEOTIDE SEQUENCE</scope>
</reference>
<feature type="transmembrane region" description="Helical" evidence="1">
    <location>
        <begin position="274"/>
        <end position="299"/>
    </location>
</feature>
<proteinExistence type="predicted"/>
<feature type="transmembrane region" description="Helical" evidence="1">
    <location>
        <begin position="450"/>
        <end position="471"/>
    </location>
</feature>
<feature type="transmembrane region" description="Helical" evidence="1">
    <location>
        <begin position="416"/>
        <end position="438"/>
    </location>
</feature>
<keyword evidence="1" id="KW-0812">Transmembrane</keyword>
<name>A0A812TFR7_9DINO</name>
<sequence length="522" mass="58817">MMSTDSLEADLSIPSEFPSVQATSSEKTTDTASFMEDTLKAFIQILAEMRPTRPENVRGLPVHRALQLAPCMVRRRDLLGLHRLSRETTKLDEFWSHSWRTRLWVKYLNILFLNNSFPAVVVGTLCALTTFLLCAARVVPPLSSVEQRTYIWCTPAGVVGYYLTLLLWRCKKLSFFDMACINQVDEARKLDGLISMGAVLKCSKSLLVLWDATYVSRLWCMFELGAFLHGKDLQADDCLNCLVVCPVFVGPALVTGHLGLSLLLVAFVCSQVPIIPWAAFFISALAFPCLTLLAFVVLAHCHSIEEVQNQVRNFRIEDSKCYCCSRGHVEADGTEMAICDRRVVYSCIDCWFGSREQFELVVRTRVLSTLLRQLTRNVFSYGRIVQVTCPMWWLFLDLVASQDSGDRARLFLQTGLQGGAYCLMLTPSLVWIMLRMAYRLRKLFVGLYRQLLLSFGLIAAGTLIFSLLFAAERSLAELSYRFFQSQWPSGIAMLTIAGPATFFVWRLPIIGMPSPSDAISQS</sequence>
<dbReference type="OrthoDB" id="412699at2759"/>
<organism evidence="2 3">
    <name type="scientific">Symbiodinium natans</name>
    <dbReference type="NCBI Taxonomy" id="878477"/>
    <lineage>
        <taxon>Eukaryota</taxon>
        <taxon>Sar</taxon>
        <taxon>Alveolata</taxon>
        <taxon>Dinophyceae</taxon>
        <taxon>Suessiales</taxon>
        <taxon>Symbiodiniaceae</taxon>
        <taxon>Symbiodinium</taxon>
    </lineage>
</organism>
<feature type="transmembrane region" description="Helical" evidence="1">
    <location>
        <begin position="149"/>
        <end position="168"/>
    </location>
</feature>
<feature type="transmembrane region" description="Helical" evidence="1">
    <location>
        <begin position="107"/>
        <end position="133"/>
    </location>
</feature>
<keyword evidence="3" id="KW-1185">Reference proteome</keyword>
<protein>
    <submittedName>
        <fullName evidence="2">Uncharacterized protein</fullName>
    </submittedName>
</protein>
<gene>
    <name evidence="2" type="ORF">SNAT2548_LOCUS29160</name>
</gene>
<keyword evidence="1" id="KW-1133">Transmembrane helix</keyword>
<feature type="transmembrane region" description="Helical" evidence="1">
    <location>
        <begin position="378"/>
        <end position="396"/>
    </location>
</feature>
<evidence type="ECO:0000256" key="1">
    <source>
        <dbReference type="SAM" id="Phobius"/>
    </source>
</evidence>
<dbReference type="Proteomes" id="UP000604046">
    <property type="component" value="Unassembled WGS sequence"/>
</dbReference>
<dbReference type="EMBL" id="CAJNDS010002546">
    <property type="protein sequence ID" value="CAE7520993.1"/>
    <property type="molecule type" value="Genomic_DNA"/>
</dbReference>
<evidence type="ECO:0000313" key="2">
    <source>
        <dbReference type="EMBL" id="CAE7520993.1"/>
    </source>
</evidence>
<feature type="transmembrane region" description="Helical" evidence="1">
    <location>
        <begin position="491"/>
        <end position="509"/>
    </location>
</feature>